<gene>
    <name evidence="3" type="ORF">UR38_C0002G0151</name>
</gene>
<keyword evidence="2" id="KW-1133">Transmembrane helix</keyword>
<reference evidence="3 4" key="1">
    <citation type="journal article" date="2015" name="Nature">
        <title>rRNA introns, odd ribosomes, and small enigmatic genomes across a large radiation of phyla.</title>
        <authorList>
            <person name="Brown C.T."/>
            <person name="Hug L.A."/>
            <person name="Thomas B.C."/>
            <person name="Sharon I."/>
            <person name="Castelle C.J."/>
            <person name="Singh A."/>
            <person name="Wilkins M.J."/>
            <person name="Williams K.H."/>
            <person name="Banfield J.F."/>
        </authorList>
    </citation>
    <scope>NUCLEOTIDE SEQUENCE [LARGE SCALE GENOMIC DNA]</scope>
</reference>
<protein>
    <submittedName>
        <fullName evidence="3">General secretion pathway protein G</fullName>
    </submittedName>
</protein>
<dbReference type="Proteomes" id="UP000033995">
    <property type="component" value="Unassembled WGS sequence"/>
</dbReference>
<organism evidence="3 4">
    <name type="scientific">Candidatus Woesebacteria bacterium GW2011_GWA2_33_28</name>
    <dbReference type="NCBI Taxonomy" id="1618561"/>
    <lineage>
        <taxon>Bacteria</taxon>
        <taxon>Candidatus Woeseibacteriota</taxon>
    </lineage>
</organism>
<dbReference type="GO" id="GO:0015627">
    <property type="term" value="C:type II protein secretion system complex"/>
    <property type="evidence" value="ECO:0007669"/>
    <property type="project" value="InterPro"/>
</dbReference>
<dbReference type="InterPro" id="IPR000983">
    <property type="entry name" value="Bac_GSPG_pilin"/>
</dbReference>
<keyword evidence="2" id="KW-0472">Membrane</keyword>
<evidence type="ECO:0000256" key="2">
    <source>
        <dbReference type="SAM" id="Phobius"/>
    </source>
</evidence>
<dbReference type="Gene3D" id="3.30.700.10">
    <property type="entry name" value="Glycoprotein, Type 4 Pilin"/>
    <property type="match status" value="1"/>
</dbReference>
<accession>A0A0F9ZUJ7</accession>
<dbReference type="GO" id="GO:0015628">
    <property type="term" value="P:protein secretion by the type II secretion system"/>
    <property type="evidence" value="ECO:0007669"/>
    <property type="project" value="InterPro"/>
</dbReference>
<sequence length="191" mass="21266">MKKGMTLTEILIVVSIIAFLFVLVTAYLRTQVFKGNDAKRKSDLNRLSIALEEYEKDNNCYPPSNLITCDPGTNLQPYLNKIPCDPTTEESYSYEVDISNPTCPKWYRIYSKLENEEDSDYIANIGPSSEYSYYQGSPNAPEVVSSSGSTVEYFGCFSGVCSSISGPICEPNYQISNCNGQCSLLINECVN</sequence>
<dbReference type="AlphaFoldDB" id="A0A0F9ZUJ7"/>
<dbReference type="InterPro" id="IPR045584">
    <property type="entry name" value="Pilin-like"/>
</dbReference>
<dbReference type="SUPFAM" id="SSF54523">
    <property type="entry name" value="Pili subunits"/>
    <property type="match status" value="1"/>
</dbReference>
<feature type="transmembrane region" description="Helical" evidence="2">
    <location>
        <begin position="7"/>
        <end position="28"/>
    </location>
</feature>
<name>A0A0F9ZUJ7_9BACT</name>
<dbReference type="NCBIfam" id="TIGR02532">
    <property type="entry name" value="IV_pilin_GFxxxE"/>
    <property type="match status" value="1"/>
</dbReference>
<evidence type="ECO:0000313" key="4">
    <source>
        <dbReference type="Proteomes" id="UP000033995"/>
    </source>
</evidence>
<dbReference type="EMBL" id="LBOZ01000002">
    <property type="protein sequence ID" value="KKP48048.1"/>
    <property type="molecule type" value="Genomic_DNA"/>
</dbReference>
<dbReference type="PRINTS" id="PR00813">
    <property type="entry name" value="BCTERIALGSPG"/>
</dbReference>
<evidence type="ECO:0000313" key="3">
    <source>
        <dbReference type="EMBL" id="KKP48048.1"/>
    </source>
</evidence>
<dbReference type="InterPro" id="IPR012902">
    <property type="entry name" value="N_methyl_site"/>
</dbReference>
<comment type="caution">
    <text evidence="3">The sequence shown here is derived from an EMBL/GenBank/DDBJ whole genome shotgun (WGS) entry which is preliminary data.</text>
</comment>
<keyword evidence="1" id="KW-0488">Methylation</keyword>
<proteinExistence type="predicted"/>
<keyword evidence="2" id="KW-0812">Transmembrane</keyword>
<evidence type="ECO:0000256" key="1">
    <source>
        <dbReference type="ARBA" id="ARBA00022481"/>
    </source>
</evidence>